<proteinExistence type="predicted"/>
<dbReference type="InterPro" id="IPR032483">
    <property type="entry name" value="DUF5053"/>
</dbReference>
<protein>
    <recommendedName>
        <fullName evidence="3">DUF5053 domain-containing protein</fullName>
    </recommendedName>
</protein>
<organism evidence="1 2">
    <name type="scientific">Proteiniphilum saccharofermentans</name>
    <dbReference type="NCBI Taxonomy" id="1642647"/>
    <lineage>
        <taxon>Bacteria</taxon>
        <taxon>Pseudomonadati</taxon>
        <taxon>Bacteroidota</taxon>
        <taxon>Bacteroidia</taxon>
        <taxon>Bacteroidales</taxon>
        <taxon>Dysgonomonadaceae</taxon>
        <taxon>Proteiniphilum</taxon>
    </lineage>
</organism>
<dbReference type="AlphaFoldDB" id="A0A1R3TAW9"/>
<evidence type="ECO:0000313" key="1">
    <source>
        <dbReference type="EMBL" id="SCD21757.1"/>
    </source>
</evidence>
<evidence type="ECO:0008006" key="3">
    <source>
        <dbReference type="Google" id="ProtNLM"/>
    </source>
</evidence>
<dbReference type="RefSeq" id="WP_083711079.1">
    <property type="nucleotide sequence ID" value="NZ_LT605205.1"/>
</dbReference>
<accession>A0A1R3TAW9</accession>
<keyword evidence="2" id="KW-1185">Reference proteome</keyword>
<evidence type="ECO:0000313" key="2">
    <source>
        <dbReference type="Proteomes" id="UP000187464"/>
    </source>
</evidence>
<dbReference type="STRING" id="1642647.PSM36_2968"/>
<gene>
    <name evidence="1" type="ORF">PSM36_2968</name>
</gene>
<dbReference type="EMBL" id="LT605205">
    <property type="protein sequence ID" value="SCD21757.1"/>
    <property type="molecule type" value="Genomic_DNA"/>
</dbReference>
<dbReference type="Pfam" id="PF16476">
    <property type="entry name" value="DUF5053"/>
    <property type="match status" value="1"/>
</dbReference>
<dbReference type="KEGG" id="psac:PSM36_2968"/>
<dbReference type="Proteomes" id="UP000187464">
    <property type="component" value="Chromosome I"/>
</dbReference>
<sequence length="149" mass="17247">MFNKTAYLIRGKTQKRESMTTGEKFEELKKKDIAAKSDRERITNDKELEQLANNDPEGFETAFIASAKQTLVDAKRLRIKEQMREITQFVSMSYIAKNYFNKTKSWLSQRINGHDVNGRQAQFTPEEIDTLNKAFSDLSQKLGAFRISL</sequence>
<reference evidence="2" key="1">
    <citation type="submission" date="2016-08" db="EMBL/GenBank/DDBJ databases">
        <authorList>
            <person name="Wibberg D."/>
        </authorList>
    </citation>
    <scope>NUCLEOTIDE SEQUENCE [LARGE SCALE GENOMIC DNA]</scope>
</reference>
<name>A0A1R3TAW9_9BACT</name>